<evidence type="ECO:0000256" key="1">
    <source>
        <dbReference type="ARBA" id="ARBA00022737"/>
    </source>
</evidence>
<dbReference type="InterPro" id="IPR027417">
    <property type="entry name" value="P-loop_NTPase"/>
</dbReference>
<comment type="caution">
    <text evidence="8">The sequence shown here is derived from an EMBL/GenBank/DDBJ whole genome shotgun (WGS) entry which is preliminary data.</text>
</comment>
<feature type="domain" description="Disease resistance R13L4/SHOC-2-like LRR" evidence="7">
    <location>
        <begin position="581"/>
        <end position="900"/>
    </location>
</feature>
<protein>
    <submittedName>
        <fullName evidence="8">Uncharacterized protein</fullName>
    </submittedName>
</protein>
<dbReference type="InterPro" id="IPR032675">
    <property type="entry name" value="LRR_dom_sf"/>
</dbReference>
<evidence type="ECO:0000256" key="2">
    <source>
        <dbReference type="ARBA" id="ARBA00022741"/>
    </source>
</evidence>
<dbReference type="GO" id="GO:0043531">
    <property type="term" value="F:ADP binding"/>
    <property type="evidence" value="ECO:0007669"/>
    <property type="project" value="InterPro"/>
</dbReference>
<dbReference type="PANTHER" id="PTHR23155:SF1185">
    <property type="entry name" value="DISEASE RESISTANCE RPP8-LIKE PROTEIN 3-RELATED"/>
    <property type="match status" value="1"/>
</dbReference>
<dbReference type="InterPro" id="IPR038005">
    <property type="entry name" value="RX-like_CC"/>
</dbReference>
<dbReference type="PANTHER" id="PTHR23155">
    <property type="entry name" value="DISEASE RESISTANCE PROTEIN RP"/>
    <property type="match status" value="1"/>
</dbReference>
<evidence type="ECO:0000259" key="6">
    <source>
        <dbReference type="Pfam" id="PF23559"/>
    </source>
</evidence>
<evidence type="ECO:0000259" key="5">
    <source>
        <dbReference type="Pfam" id="PF18052"/>
    </source>
</evidence>
<dbReference type="Proteomes" id="UP001159364">
    <property type="component" value="Linkage Group LG11"/>
</dbReference>
<reference evidence="8 9" key="1">
    <citation type="submission" date="2021-09" db="EMBL/GenBank/DDBJ databases">
        <title>Genomic insights and catalytic innovation underlie evolution of tropane alkaloids biosynthesis.</title>
        <authorList>
            <person name="Wang Y.-J."/>
            <person name="Tian T."/>
            <person name="Huang J.-P."/>
            <person name="Huang S.-X."/>
        </authorList>
    </citation>
    <scope>NUCLEOTIDE SEQUENCE [LARGE SCALE GENOMIC DNA]</scope>
    <source>
        <strain evidence="8">KIB-2018</strain>
        <tissue evidence="8">Leaf</tissue>
    </source>
</reference>
<dbReference type="Pfam" id="PF23559">
    <property type="entry name" value="WHD_DRP"/>
    <property type="match status" value="1"/>
</dbReference>
<dbReference type="Pfam" id="PF23598">
    <property type="entry name" value="LRR_14"/>
    <property type="match status" value="1"/>
</dbReference>
<sequence length="934" mass="107012">MAETAVATVLQRLMDLMSQESDFLAGVQDEVVALQIELQGMQSFLKDADRKQEEEERVRNWVSEIREAAYDAEDIIEDFALKIALRKRSGVVNVTKRYATIPKEMVELHRVGREILALKTRLCNLTKSSETFGIVSKTGNSGSGGFEDMVSDSTSKRQLQLRRSYSHMVADGIVGLQEDVSILVEQLVHSESGVVSICGMGGLGKTTLALKIYHNKVVRHHFDAFAWACVSQQCHIRDVWEGILFKLISPSKEQREDILKLRDDELAKMLYQVQQEKKCLVILDDIWTIQTWNSLRPAFPYGKSESKLLLTTRHRDVAVHPDPTCYLHEPRHLNDEESWELFRKKAFLNNNYPDLRIRGKMEKLGKEMVGKCQGLPLAIIVLGGLLATKKSVYEWNMVHGTINSHLMRGKIGEQLLGVSEVLALSYRELPYHLKPCFLHLGHFPEDYEIPTKKLIRMWVAEGFISYEHNHTVEEETLEDVAQRCLNELVERCMVQVVERGSTGRIRACRMHDLMRDLCFSKARQENFLDVINHMKSKGHPVNTLTPYPSAAMSIGRLRRLAVISDGYLCKFIPSGYKRNSHLRSLIYFHENSCKIDKWGLVKSVFKNFQLIRVLDLEGFQGDGGKLPKEIGKLIHLRFLSLRDTDIEELPSTIGNLIYLQTLDLLTWNSTVLIPNSICKLQRLRHLYLPESCGYESENWPLADLINLQTVVNFPSEKCSIRDLIKLTNLKKLVIDDPSFGTIFKIRDMKMNALQSLSFVSNEDSTVNLVIAGCPHLYKLHIEGQIEKLPEHYQFSSNLAKLDLQGSKLTVDPMATLEKLPNLRILRLQMDSYLGKQMVCSDNGFPQLKSLFLYDLPNLEDWRVEEEAMPNLCRIEISNCTSLKMIPDGLRFVTALQDLEIRSMLKAFRTRLEIGGEDYNKIQRIPSIVFRYCDY</sequence>
<dbReference type="InterPro" id="IPR002182">
    <property type="entry name" value="NB-ARC"/>
</dbReference>
<dbReference type="InterPro" id="IPR042197">
    <property type="entry name" value="Apaf_helical"/>
</dbReference>
<evidence type="ECO:0000259" key="4">
    <source>
        <dbReference type="Pfam" id="PF00931"/>
    </source>
</evidence>
<dbReference type="Gene3D" id="1.20.5.4130">
    <property type="match status" value="1"/>
</dbReference>
<evidence type="ECO:0000313" key="9">
    <source>
        <dbReference type="Proteomes" id="UP001159364"/>
    </source>
</evidence>
<dbReference type="InterPro" id="IPR058922">
    <property type="entry name" value="WHD_DRP"/>
</dbReference>
<dbReference type="SUPFAM" id="SSF52540">
    <property type="entry name" value="P-loop containing nucleoside triphosphate hydrolases"/>
    <property type="match status" value="1"/>
</dbReference>
<keyword evidence="3" id="KW-0611">Plant defense</keyword>
<evidence type="ECO:0000313" key="8">
    <source>
        <dbReference type="EMBL" id="KAJ8751297.1"/>
    </source>
</evidence>
<dbReference type="Gene3D" id="3.80.10.10">
    <property type="entry name" value="Ribonuclease Inhibitor"/>
    <property type="match status" value="1"/>
</dbReference>
<dbReference type="SUPFAM" id="SSF52058">
    <property type="entry name" value="L domain-like"/>
    <property type="match status" value="1"/>
</dbReference>
<dbReference type="Gene3D" id="3.40.50.300">
    <property type="entry name" value="P-loop containing nucleotide triphosphate hydrolases"/>
    <property type="match status" value="1"/>
</dbReference>
<accession>A0AAV8SGB6</accession>
<dbReference type="InterPro" id="IPR041118">
    <property type="entry name" value="Rx_N"/>
</dbReference>
<dbReference type="InterPro" id="IPR055414">
    <property type="entry name" value="LRR_R13L4/SHOC2-like"/>
</dbReference>
<dbReference type="EMBL" id="JAIWQS010000011">
    <property type="protein sequence ID" value="KAJ8751297.1"/>
    <property type="molecule type" value="Genomic_DNA"/>
</dbReference>
<gene>
    <name evidence="8" type="ORF">K2173_016479</name>
</gene>
<dbReference type="Gene3D" id="1.10.8.430">
    <property type="entry name" value="Helical domain of apoptotic protease-activating factors"/>
    <property type="match status" value="1"/>
</dbReference>
<keyword evidence="2" id="KW-0547">Nucleotide-binding</keyword>
<feature type="domain" description="Disease resistance protein winged helix" evidence="6">
    <location>
        <begin position="443"/>
        <end position="518"/>
    </location>
</feature>
<dbReference type="Gene3D" id="1.10.10.10">
    <property type="entry name" value="Winged helix-like DNA-binding domain superfamily/Winged helix DNA-binding domain"/>
    <property type="match status" value="1"/>
</dbReference>
<organism evidence="8 9">
    <name type="scientific">Erythroxylum novogranatense</name>
    <dbReference type="NCBI Taxonomy" id="1862640"/>
    <lineage>
        <taxon>Eukaryota</taxon>
        <taxon>Viridiplantae</taxon>
        <taxon>Streptophyta</taxon>
        <taxon>Embryophyta</taxon>
        <taxon>Tracheophyta</taxon>
        <taxon>Spermatophyta</taxon>
        <taxon>Magnoliopsida</taxon>
        <taxon>eudicotyledons</taxon>
        <taxon>Gunneridae</taxon>
        <taxon>Pentapetalae</taxon>
        <taxon>rosids</taxon>
        <taxon>fabids</taxon>
        <taxon>Malpighiales</taxon>
        <taxon>Erythroxylaceae</taxon>
        <taxon>Erythroxylum</taxon>
    </lineage>
</organism>
<dbReference type="InterPro" id="IPR036388">
    <property type="entry name" value="WH-like_DNA-bd_sf"/>
</dbReference>
<dbReference type="FunFam" id="1.10.10.10:FF:000322">
    <property type="entry name" value="Probable disease resistance protein At1g63360"/>
    <property type="match status" value="1"/>
</dbReference>
<feature type="domain" description="Disease resistance N-terminal" evidence="5">
    <location>
        <begin position="5"/>
        <end position="89"/>
    </location>
</feature>
<dbReference type="PRINTS" id="PR00364">
    <property type="entry name" value="DISEASERSIST"/>
</dbReference>
<proteinExistence type="predicted"/>
<dbReference type="Pfam" id="PF18052">
    <property type="entry name" value="Rx_N"/>
    <property type="match status" value="1"/>
</dbReference>
<dbReference type="InterPro" id="IPR044974">
    <property type="entry name" value="Disease_R_plants"/>
</dbReference>
<keyword evidence="1" id="KW-0677">Repeat</keyword>
<dbReference type="GO" id="GO:0098542">
    <property type="term" value="P:defense response to other organism"/>
    <property type="evidence" value="ECO:0007669"/>
    <property type="project" value="TreeGrafter"/>
</dbReference>
<keyword evidence="9" id="KW-1185">Reference proteome</keyword>
<dbReference type="FunFam" id="3.40.50.300:FF:001091">
    <property type="entry name" value="Probable disease resistance protein At1g61300"/>
    <property type="match status" value="1"/>
</dbReference>
<evidence type="ECO:0000259" key="7">
    <source>
        <dbReference type="Pfam" id="PF23598"/>
    </source>
</evidence>
<feature type="domain" description="NB-ARC" evidence="4">
    <location>
        <begin position="178"/>
        <end position="350"/>
    </location>
</feature>
<dbReference type="FunFam" id="1.10.8.430:FF:000003">
    <property type="entry name" value="Probable disease resistance protein At5g66910"/>
    <property type="match status" value="1"/>
</dbReference>
<dbReference type="Pfam" id="PF00931">
    <property type="entry name" value="NB-ARC"/>
    <property type="match status" value="1"/>
</dbReference>
<dbReference type="CDD" id="cd14798">
    <property type="entry name" value="RX-CC_like"/>
    <property type="match status" value="1"/>
</dbReference>
<dbReference type="AlphaFoldDB" id="A0AAV8SGB6"/>
<evidence type="ECO:0000256" key="3">
    <source>
        <dbReference type="ARBA" id="ARBA00022821"/>
    </source>
</evidence>
<name>A0AAV8SGB6_9ROSI</name>